<protein>
    <submittedName>
        <fullName evidence="2">Putative DNA primerase</fullName>
    </submittedName>
</protein>
<dbReference type="Pfam" id="PF13362">
    <property type="entry name" value="Toprim_3"/>
    <property type="match status" value="1"/>
</dbReference>
<dbReference type="InterPro" id="IPR006171">
    <property type="entry name" value="TOPRIM_dom"/>
</dbReference>
<comment type="caution">
    <text evidence="2">The sequence shown here is derived from an EMBL/GenBank/DDBJ whole genome shotgun (WGS) entry which is preliminary data.</text>
</comment>
<proteinExistence type="predicted"/>
<dbReference type="InterPro" id="IPR013237">
    <property type="entry name" value="Phage_T7_Gp4_N"/>
</dbReference>
<evidence type="ECO:0000313" key="2">
    <source>
        <dbReference type="EMBL" id="CBI11491.1"/>
    </source>
</evidence>
<accession>E6QW68</accession>
<feature type="domain" description="DNA primase/helicase Gp4 N-terminal Bacteriophage T7-like" evidence="1">
    <location>
        <begin position="33"/>
        <end position="71"/>
    </location>
</feature>
<gene>
    <name evidence="2" type="ORF">CARN7_2322</name>
</gene>
<organism evidence="2">
    <name type="scientific">mine drainage metagenome</name>
    <dbReference type="NCBI Taxonomy" id="410659"/>
    <lineage>
        <taxon>unclassified sequences</taxon>
        <taxon>metagenomes</taxon>
        <taxon>ecological metagenomes</taxon>
    </lineage>
</organism>
<dbReference type="GO" id="GO:0008270">
    <property type="term" value="F:zinc ion binding"/>
    <property type="evidence" value="ECO:0007669"/>
    <property type="project" value="InterPro"/>
</dbReference>
<dbReference type="SMART" id="SM00778">
    <property type="entry name" value="Prim_Zn_Ribbon"/>
    <property type="match status" value="1"/>
</dbReference>
<name>E6QW68_9ZZZZ</name>
<dbReference type="EMBL" id="CABR01000147">
    <property type="protein sequence ID" value="CBI11491.1"/>
    <property type="molecule type" value="Genomic_DNA"/>
</dbReference>
<dbReference type="CDD" id="cd01029">
    <property type="entry name" value="TOPRIM_primases"/>
    <property type="match status" value="1"/>
</dbReference>
<reference evidence="2" key="1">
    <citation type="submission" date="2009-10" db="EMBL/GenBank/DDBJ databases">
        <title>Diversity of trophic interactions inside an arsenic-rich microbial ecosystem.</title>
        <authorList>
            <person name="Bertin P.N."/>
            <person name="Heinrich-Salmeron A."/>
            <person name="Pelletier E."/>
            <person name="Goulhen-Chollet F."/>
            <person name="Arsene-Ploetze F."/>
            <person name="Gallien S."/>
            <person name="Calteau A."/>
            <person name="Vallenet D."/>
            <person name="Casiot C."/>
            <person name="Chane-Woon-Ming B."/>
            <person name="Giloteaux L."/>
            <person name="Barakat M."/>
            <person name="Bonnefoy V."/>
            <person name="Bruneel O."/>
            <person name="Chandler M."/>
            <person name="Cleiss J."/>
            <person name="Duran R."/>
            <person name="Elbaz-Poulichet F."/>
            <person name="Fonknechten N."/>
            <person name="Lauga B."/>
            <person name="Mornico D."/>
            <person name="Ortet P."/>
            <person name="Schaeffer C."/>
            <person name="Siguier P."/>
            <person name="Alexander Thil Smith A."/>
            <person name="Van Dorsselaer A."/>
            <person name="Weissenbach J."/>
            <person name="Medigue C."/>
            <person name="Le Paslier D."/>
        </authorList>
    </citation>
    <scope>NUCLEOTIDE SEQUENCE</scope>
</reference>
<dbReference type="GO" id="GO:0004386">
    <property type="term" value="F:helicase activity"/>
    <property type="evidence" value="ECO:0007669"/>
    <property type="project" value="InterPro"/>
</dbReference>
<dbReference type="Pfam" id="PF23639">
    <property type="entry name" value="DUF7146"/>
    <property type="match status" value="1"/>
</dbReference>
<dbReference type="SUPFAM" id="SSF57783">
    <property type="entry name" value="Zinc beta-ribbon"/>
    <property type="match status" value="1"/>
</dbReference>
<dbReference type="AlphaFoldDB" id="E6QW68"/>
<dbReference type="InterPro" id="IPR034154">
    <property type="entry name" value="TOPRIM_DnaG/twinkle"/>
</dbReference>
<sequence>MEVKEIKQLASGRWASIVASLAPQLGQAIERSPRHVPCPAHGGVDGFRLFKDFDETGGGVCNSCGIKHDGYTLLIWANGWDFKTTHRAIQELLTGNGANQYRPLIAPRCVVKKAEVDTESIRETLNHVWRQSVPLSDPEARPARMYFASRGIGLLDYRKIDSDMIRFVPNLEYYEEGKLLGTTPAIVTMMCDASGRPSTIHRTYITHDGAKAAVQAPKKMMRHGADNLFGGMRIAAQGNSKILAVTEGIETALAVMGAFKLPVWAAGNAHLLENFAPPKGVDVVIYADKDRPSKQHPEGHGQSSAKALLKRLWGEGIKASIKLPDAEIPQGKKSVDWLDVISGAAHQTPVKKSAVR</sequence>
<dbReference type="InterPro" id="IPR055570">
    <property type="entry name" value="DUF7146"/>
</dbReference>
<dbReference type="Pfam" id="PF08273">
    <property type="entry name" value="Zn_Ribbon_Prim"/>
    <property type="match status" value="1"/>
</dbReference>
<evidence type="ECO:0000259" key="1">
    <source>
        <dbReference type="SMART" id="SM00778"/>
    </source>
</evidence>